<organism evidence="7">
    <name type="scientific">Laccaria bicolor (strain S238N-H82 / ATCC MYA-4686)</name>
    <name type="common">Bicoloured deceiver</name>
    <name type="synonym">Laccaria laccata var. bicolor</name>
    <dbReference type="NCBI Taxonomy" id="486041"/>
    <lineage>
        <taxon>Eukaryota</taxon>
        <taxon>Fungi</taxon>
        <taxon>Dikarya</taxon>
        <taxon>Basidiomycota</taxon>
        <taxon>Agaricomycotina</taxon>
        <taxon>Agaricomycetes</taxon>
        <taxon>Agaricomycetidae</taxon>
        <taxon>Agaricales</taxon>
        <taxon>Agaricineae</taxon>
        <taxon>Hydnangiaceae</taxon>
        <taxon>Laccaria</taxon>
    </lineage>
</organism>
<evidence type="ECO:0000259" key="5">
    <source>
        <dbReference type="PROSITE" id="PS51371"/>
    </source>
</evidence>
<dbReference type="EMBL" id="DS547102">
    <property type="protein sequence ID" value="EDR08258.1"/>
    <property type="molecule type" value="Genomic_DNA"/>
</dbReference>
<dbReference type="InterPro" id="IPR046342">
    <property type="entry name" value="CBS_dom_sf"/>
</dbReference>
<dbReference type="PANTHER" id="PTHR13780">
    <property type="entry name" value="AMP-ACTIVATED PROTEIN KINASE, GAMMA REGULATORY SUBUNIT"/>
    <property type="match status" value="1"/>
</dbReference>
<keyword evidence="2 3" id="KW-0129">CBS domain</keyword>
<evidence type="ECO:0000256" key="1">
    <source>
        <dbReference type="ARBA" id="ARBA00022737"/>
    </source>
</evidence>
<reference evidence="6 7" key="1">
    <citation type="journal article" date="2008" name="Nature">
        <title>The genome of Laccaria bicolor provides insights into mycorrhizal symbiosis.</title>
        <authorList>
            <person name="Martin F."/>
            <person name="Aerts A."/>
            <person name="Ahren D."/>
            <person name="Brun A."/>
            <person name="Danchin E.G.J."/>
            <person name="Duchaussoy F."/>
            <person name="Gibon J."/>
            <person name="Kohler A."/>
            <person name="Lindquist E."/>
            <person name="Pereda V."/>
            <person name="Salamov A."/>
            <person name="Shapiro H.J."/>
            <person name="Wuyts J."/>
            <person name="Blaudez D."/>
            <person name="Buee M."/>
            <person name="Brokstein P."/>
            <person name="Canbaeck B."/>
            <person name="Cohen D."/>
            <person name="Courty P.E."/>
            <person name="Coutinho P.M."/>
            <person name="Delaruelle C."/>
            <person name="Detter J.C."/>
            <person name="Deveau A."/>
            <person name="DiFazio S."/>
            <person name="Duplessis S."/>
            <person name="Fraissinet-Tachet L."/>
            <person name="Lucic E."/>
            <person name="Frey-Klett P."/>
            <person name="Fourrey C."/>
            <person name="Feussner I."/>
            <person name="Gay G."/>
            <person name="Grimwood J."/>
            <person name="Hoegger P.J."/>
            <person name="Jain P."/>
            <person name="Kilaru S."/>
            <person name="Labbe J."/>
            <person name="Lin Y.C."/>
            <person name="Legue V."/>
            <person name="Le Tacon F."/>
            <person name="Marmeisse R."/>
            <person name="Melayah D."/>
            <person name="Montanini B."/>
            <person name="Muratet M."/>
            <person name="Nehls U."/>
            <person name="Niculita-Hirzel H."/>
            <person name="Oudot-Le Secq M.P."/>
            <person name="Peter M."/>
            <person name="Quesneville H."/>
            <person name="Rajashekar B."/>
            <person name="Reich M."/>
            <person name="Rouhier N."/>
            <person name="Schmutz J."/>
            <person name="Yin T."/>
            <person name="Chalot M."/>
            <person name="Henrissat B."/>
            <person name="Kuees U."/>
            <person name="Lucas S."/>
            <person name="Van de Peer Y."/>
            <person name="Podila G.K."/>
            <person name="Polle A."/>
            <person name="Pukkila P.J."/>
            <person name="Richardson P.M."/>
            <person name="Rouze P."/>
            <person name="Sanders I.R."/>
            <person name="Stajich J.E."/>
            <person name="Tunlid A."/>
            <person name="Tuskan G."/>
            <person name="Grigoriev I.V."/>
        </authorList>
    </citation>
    <scope>NUCLEOTIDE SEQUENCE [LARGE SCALE GENOMIC DNA]</scope>
    <source>
        <strain evidence="7">S238N-H82 / ATCC MYA-4686</strain>
    </source>
</reference>
<feature type="region of interest" description="Disordered" evidence="4">
    <location>
        <begin position="416"/>
        <end position="495"/>
    </location>
</feature>
<sequence>MSHATHRLSQSISGGWREGISLSFVSPVDDEVGVWVASWRAVSARDLIDSRVVSVDAETSVEEACEVLMTENIPCLVIKSNSSDASGSNIYQGLFDVRACSDLIDSTALTERQYSDVNAFLTLAATRHTYLPDDLRGNARVDNIVAAAKAGRVPVHLVSNLSEKNQLETLPNDANIISLLETFAKGSHRVLIHSATEPGEFIGIISDRRVLSWFASYAKESPSFQKYLSNPIQLLSLPSLNLYSAVVAATSTASILDAMRLMSEEGVSSIAVIEENRGILLSAVSVTDIGKNNQILTTALHHFVSQIKELDGSTDGADRYPDIAGWFTVYSVSPSSTLSYTVEKLLATNAHRLFVTKESRAASPVLSSNASSNLSGIVSIVDSTVILCPTVFCHLISVVLPVLSLFARLANVPGVDPTHMQRHRRASSASSQSSKSERDLFLMGLSRSSSRSSVRRSPTIVASSPPTMPIPDSGRNAFPSLDVKRGESLRKKDSV</sequence>
<dbReference type="InParanoid" id="B0DAR1"/>
<protein>
    <submittedName>
        <fullName evidence="6">Predicted protein</fullName>
    </submittedName>
</protein>
<dbReference type="HOGENOM" id="CLU_037525_0_0_1"/>
<dbReference type="KEGG" id="lbc:LACBIDRAFT_327329"/>
<dbReference type="InterPro" id="IPR050511">
    <property type="entry name" value="AMPK_gamma/SDS23_families"/>
</dbReference>
<dbReference type="OrthoDB" id="449052at2759"/>
<dbReference type="SUPFAM" id="SSF54631">
    <property type="entry name" value="CBS-domain pair"/>
    <property type="match status" value="2"/>
</dbReference>
<evidence type="ECO:0000313" key="6">
    <source>
        <dbReference type="EMBL" id="EDR08258.1"/>
    </source>
</evidence>
<name>B0DAR1_LACBS</name>
<dbReference type="InterPro" id="IPR000644">
    <property type="entry name" value="CBS_dom"/>
</dbReference>
<dbReference type="GO" id="GO:0004865">
    <property type="term" value="F:protein serine/threonine phosphatase inhibitor activity"/>
    <property type="evidence" value="ECO:0007669"/>
    <property type="project" value="TreeGrafter"/>
</dbReference>
<dbReference type="AlphaFoldDB" id="B0DAR1"/>
<dbReference type="PROSITE" id="PS51371">
    <property type="entry name" value="CBS"/>
    <property type="match status" value="1"/>
</dbReference>
<dbReference type="GO" id="GO:0042149">
    <property type="term" value="P:cellular response to glucose starvation"/>
    <property type="evidence" value="ECO:0007669"/>
    <property type="project" value="TreeGrafter"/>
</dbReference>
<gene>
    <name evidence="6" type="ORF">LACBIDRAFT_327329</name>
</gene>
<feature type="compositionally biased region" description="Low complexity" evidence="4">
    <location>
        <begin position="446"/>
        <end position="457"/>
    </location>
</feature>
<evidence type="ECO:0000256" key="4">
    <source>
        <dbReference type="SAM" id="MobiDB-lite"/>
    </source>
</evidence>
<evidence type="ECO:0000313" key="7">
    <source>
        <dbReference type="Proteomes" id="UP000001194"/>
    </source>
</evidence>
<dbReference type="Gene3D" id="3.10.580.10">
    <property type="entry name" value="CBS-domain"/>
    <property type="match status" value="2"/>
</dbReference>
<evidence type="ECO:0000256" key="3">
    <source>
        <dbReference type="PROSITE-ProRule" id="PRU00703"/>
    </source>
</evidence>
<keyword evidence="7" id="KW-1185">Reference proteome</keyword>
<feature type="compositionally biased region" description="Basic and acidic residues" evidence="4">
    <location>
        <begin position="482"/>
        <end position="495"/>
    </location>
</feature>
<dbReference type="Pfam" id="PF00571">
    <property type="entry name" value="CBS"/>
    <property type="match status" value="2"/>
</dbReference>
<proteinExistence type="predicted"/>
<keyword evidence="1" id="KW-0677">Repeat</keyword>
<evidence type="ECO:0000256" key="2">
    <source>
        <dbReference type="ARBA" id="ARBA00023122"/>
    </source>
</evidence>
<dbReference type="STRING" id="486041.B0DAR1"/>
<dbReference type="GeneID" id="6077005"/>
<dbReference type="SMART" id="SM00116">
    <property type="entry name" value="CBS"/>
    <property type="match status" value="4"/>
</dbReference>
<dbReference type="PANTHER" id="PTHR13780:SF36">
    <property type="entry name" value="CBS DOMAIN-CONTAINING PROTEIN"/>
    <property type="match status" value="1"/>
</dbReference>
<dbReference type="Proteomes" id="UP000001194">
    <property type="component" value="Unassembled WGS sequence"/>
</dbReference>
<accession>B0DAR1</accession>
<feature type="domain" description="CBS" evidence="5">
    <location>
        <begin position="242"/>
        <end position="300"/>
    </location>
</feature>
<dbReference type="RefSeq" id="XP_001881328.1">
    <property type="nucleotide sequence ID" value="XM_001881293.1"/>
</dbReference>
<dbReference type="FunCoup" id="B0DAR1">
    <property type="interactions" value="30"/>
</dbReference>